<sequence>MSWWISHVERTVAAEVPAPPDAVRDLYVDLDSLQVVHPLIVSVTELSRTDVPGGYRQSYRVVDRMRWGPITFRITYRAQWDVHDHGDVEFEAVQSPGVRLRGTVTFAPTATGTQVSERLHIAAPRLLAGYTAREAVKAHAGMLAAISSHFASRR</sequence>
<dbReference type="SUPFAM" id="SSF55961">
    <property type="entry name" value="Bet v1-like"/>
    <property type="match status" value="1"/>
</dbReference>
<dbReference type="Gene3D" id="3.30.530.20">
    <property type="match status" value="1"/>
</dbReference>
<accession>A0A6L6XWF3</accession>
<dbReference type="CDD" id="cd07812">
    <property type="entry name" value="SRPBCC"/>
    <property type="match status" value="1"/>
</dbReference>
<evidence type="ECO:0000313" key="2">
    <source>
        <dbReference type="Proteomes" id="UP000473525"/>
    </source>
</evidence>
<dbReference type="Proteomes" id="UP000473525">
    <property type="component" value="Unassembled WGS sequence"/>
</dbReference>
<keyword evidence="2" id="KW-1185">Reference proteome</keyword>
<protein>
    <submittedName>
        <fullName evidence="1">SRPBCC family protein</fullName>
    </submittedName>
</protein>
<organism evidence="1 2">
    <name type="scientific">Nocardioides agri</name>
    <dbReference type="NCBI Taxonomy" id="2682843"/>
    <lineage>
        <taxon>Bacteria</taxon>
        <taxon>Bacillati</taxon>
        <taxon>Actinomycetota</taxon>
        <taxon>Actinomycetes</taxon>
        <taxon>Propionibacteriales</taxon>
        <taxon>Nocardioidaceae</taxon>
        <taxon>Nocardioides</taxon>
    </lineage>
</organism>
<dbReference type="AlphaFoldDB" id="A0A6L6XWF3"/>
<evidence type="ECO:0000313" key="1">
    <source>
        <dbReference type="EMBL" id="MVQ51724.1"/>
    </source>
</evidence>
<dbReference type="EMBL" id="WSEK01000005">
    <property type="protein sequence ID" value="MVQ51724.1"/>
    <property type="molecule type" value="Genomic_DNA"/>
</dbReference>
<gene>
    <name evidence="1" type="ORF">GON03_21300</name>
</gene>
<dbReference type="Pfam" id="PF10604">
    <property type="entry name" value="Polyketide_cyc2"/>
    <property type="match status" value="1"/>
</dbReference>
<reference evidence="1 2" key="1">
    <citation type="submission" date="2019-12" db="EMBL/GenBank/DDBJ databases">
        <authorList>
            <person name="Huq M.A."/>
        </authorList>
    </citation>
    <scope>NUCLEOTIDE SEQUENCE [LARGE SCALE GENOMIC DNA]</scope>
    <source>
        <strain evidence="1 2">MAH-18</strain>
    </source>
</reference>
<dbReference type="InterPro" id="IPR019587">
    <property type="entry name" value="Polyketide_cyclase/dehydratase"/>
</dbReference>
<comment type="caution">
    <text evidence="1">The sequence shown here is derived from an EMBL/GenBank/DDBJ whole genome shotgun (WGS) entry which is preliminary data.</text>
</comment>
<dbReference type="InterPro" id="IPR023393">
    <property type="entry name" value="START-like_dom_sf"/>
</dbReference>
<dbReference type="RefSeq" id="WP_181644675.1">
    <property type="nucleotide sequence ID" value="NZ_WSEK01000005.1"/>
</dbReference>
<name>A0A6L6XWF3_9ACTN</name>
<proteinExistence type="predicted"/>